<evidence type="ECO:0000313" key="1">
    <source>
        <dbReference type="EMBL" id="MET3730534.1"/>
    </source>
</evidence>
<dbReference type="InterPro" id="IPR011004">
    <property type="entry name" value="Trimer_LpxA-like_sf"/>
</dbReference>
<dbReference type="SUPFAM" id="SSF51161">
    <property type="entry name" value="Trimeric LpxA-like enzymes"/>
    <property type="match status" value="1"/>
</dbReference>
<evidence type="ECO:0000313" key="2">
    <source>
        <dbReference type="Proteomes" id="UP001549146"/>
    </source>
</evidence>
<comment type="caution">
    <text evidence="1">The sequence shown here is derived from an EMBL/GenBank/DDBJ whole genome shotgun (WGS) entry which is preliminary data.</text>
</comment>
<gene>
    <name evidence="1" type="ORF">ABID46_000086</name>
</gene>
<dbReference type="Proteomes" id="UP001549146">
    <property type="component" value="Unassembled WGS sequence"/>
</dbReference>
<keyword evidence="2" id="KW-1185">Reference proteome</keyword>
<dbReference type="EMBL" id="JBEPMO010000001">
    <property type="protein sequence ID" value="MET3730534.1"/>
    <property type="molecule type" value="Genomic_DNA"/>
</dbReference>
<dbReference type="PANTHER" id="PTHR23416">
    <property type="entry name" value="SIALIC ACID SYNTHASE-RELATED"/>
    <property type="match status" value="1"/>
</dbReference>
<protein>
    <submittedName>
        <fullName evidence="1">Acetyltransferase-like isoleucine patch superfamily enzyme</fullName>
    </submittedName>
</protein>
<name>A0ABV2LPP4_9FLAO</name>
<dbReference type="PANTHER" id="PTHR23416:SF78">
    <property type="entry name" value="LIPOPOLYSACCHARIDE BIOSYNTHESIS O-ACETYL TRANSFERASE WBBJ-RELATED"/>
    <property type="match status" value="1"/>
</dbReference>
<organism evidence="1 2">
    <name type="scientific">Moheibacter stercoris</name>
    <dbReference type="NCBI Taxonomy" id="1628251"/>
    <lineage>
        <taxon>Bacteria</taxon>
        <taxon>Pseudomonadati</taxon>
        <taxon>Bacteroidota</taxon>
        <taxon>Flavobacteriia</taxon>
        <taxon>Flavobacteriales</taxon>
        <taxon>Weeksellaceae</taxon>
        <taxon>Moheibacter</taxon>
    </lineage>
</organism>
<sequence length="195" mass="21235">MIKKLLRPLYVPLVHFIYYLKYYKVTNLISKANVQFTSSASFQQKTFFTGNGTIKIGEGCCFGFKPGGFHYGGSIELQARTPQSLIEIGNDVKTNNNIFICSAGNIKIGNRTLIGQGVCIMDFEAHGVHPDERNKLGEIGTIIIEENVWIGNNVTILKNTKIGKNTIVAAGAVVSGIFPDNVIIGGVPSKIIKSL</sequence>
<dbReference type="Gene3D" id="2.160.10.10">
    <property type="entry name" value="Hexapeptide repeat proteins"/>
    <property type="match status" value="1"/>
</dbReference>
<accession>A0ABV2LPP4</accession>
<dbReference type="Pfam" id="PF00132">
    <property type="entry name" value="Hexapep"/>
    <property type="match status" value="1"/>
</dbReference>
<dbReference type="CDD" id="cd04647">
    <property type="entry name" value="LbH_MAT_like"/>
    <property type="match status" value="1"/>
</dbReference>
<dbReference type="InterPro" id="IPR001451">
    <property type="entry name" value="Hexapep"/>
</dbReference>
<reference evidence="1 2" key="1">
    <citation type="submission" date="2024-06" db="EMBL/GenBank/DDBJ databases">
        <title>Genomic Encyclopedia of Type Strains, Phase IV (KMG-IV): sequencing the most valuable type-strain genomes for metagenomic binning, comparative biology and taxonomic classification.</title>
        <authorList>
            <person name="Goeker M."/>
        </authorList>
    </citation>
    <scope>NUCLEOTIDE SEQUENCE [LARGE SCALE GENOMIC DNA]</scope>
    <source>
        <strain evidence="1 2">DSM 29388</strain>
    </source>
</reference>
<dbReference type="RefSeq" id="WP_354505554.1">
    <property type="nucleotide sequence ID" value="NZ_JBEPMO010000001.1"/>
</dbReference>
<proteinExistence type="predicted"/>
<dbReference type="InterPro" id="IPR051159">
    <property type="entry name" value="Hexapeptide_acetyltransf"/>
</dbReference>